<dbReference type="Proteomes" id="UP001156974">
    <property type="component" value="Unassembled WGS sequence"/>
</dbReference>
<dbReference type="RefSeq" id="WP_175083241.1">
    <property type="nucleotide sequence ID" value="NZ_JAKUMG010000016.1"/>
</dbReference>
<proteinExistence type="predicted"/>
<accession>A0ABT6U4S3</accession>
<gene>
    <name evidence="1" type="ORF">MKZ47_19020</name>
</gene>
<dbReference type="Pfam" id="PF15590">
    <property type="entry name" value="Imm27"/>
    <property type="match status" value="1"/>
</dbReference>
<reference evidence="1 2" key="1">
    <citation type="submission" date="2022-02" db="EMBL/GenBank/DDBJ databases">
        <title>Genome analysis of Beneficial Microorganisms for Coral consortium from Pocillopora damicornis.</title>
        <authorList>
            <person name="Rosado P.M."/>
            <person name="Cardoso P.M."/>
            <person name="Rosado J.G."/>
            <person name="Schultz J."/>
            <person name="Rocha U."/>
            <person name="Costa T.K."/>
            <person name="Peixoto R.S."/>
        </authorList>
    </citation>
    <scope>NUCLEOTIDE SEQUENCE [LARGE SCALE GENOMIC DNA]</scope>
    <source>
        <strain evidence="1 2">BMC5</strain>
    </source>
</reference>
<sequence length="93" mass="10622">MNLRKDENKLIGKHVFLNGKVVADKMAQRIDYLKNNVMLVVAYSDDGWSTLLRDPNDGRLWELIYDDSGFHGAGAPSLIHLTLDNAKNKYKFK</sequence>
<evidence type="ECO:0000313" key="2">
    <source>
        <dbReference type="Proteomes" id="UP001156974"/>
    </source>
</evidence>
<name>A0ABT6U4S3_9GAMM</name>
<comment type="caution">
    <text evidence="1">The sequence shown here is derived from an EMBL/GenBank/DDBJ whole genome shotgun (WGS) entry which is preliminary data.</text>
</comment>
<dbReference type="EMBL" id="JAKUMG010000016">
    <property type="protein sequence ID" value="MDI4671163.1"/>
    <property type="molecule type" value="Genomic_DNA"/>
</dbReference>
<dbReference type="InterPro" id="IPR028960">
    <property type="entry name" value="Imm27"/>
</dbReference>
<protein>
    <submittedName>
        <fullName evidence="1">Imm27 family immunity protein</fullName>
    </submittedName>
</protein>
<evidence type="ECO:0000313" key="1">
    <source>
        <dbReference type="EMBL" id="MDI4671163.1"/>
    </source>
</evidence>
<keyword evidence="2" id="KW-1185">Reference proteome</keyword>
<organism evidence="1 2">
    <name type="scientific">Pseudoalteromonas shioyasakiensis</name>
    <dbReference type="NCBI Taxonomy" id="1190813"/>
    <lineage>
        <taxon>Bacteria</taxon>
        <taxon>Pseudomonadati</taxon>
        <taxon>Pseudomonadota</taxon>
        <taxon>Gammaproteobacteria</taxon>
        <taxon>Alteromonadales</taxon>
        <taxon>Pseudoalteromonadaceae</taxon>
        <taxon>Pseudoalteromonas</taxon>
    </lineage>
</organism>